<dbReference type="EMBL" id="CADCXV010000355">
    <property type="protein sequence ID" value="CAB0029801.1"/>
    <property type="molecule type" value="Genomic_DNA"/>
</dbReference>
<evidence type="ECO:0000256" key="1">
    <source>
        <dbReference type="PROSITE-ProRule" id="PRU00023"/>
    </source>
</evidence>
<feature type="repeat" description="ANK" evidence="1">
    <location>
        <begin position="72"/>
        <end position="99"/>
    </location>
</feature>
<name>A0A6H5HVZ6_9HYME</name>
<evidence type="ECO:0000313" key="3">
    <source>
        <dbReference type="Proteomes" id="UP000479190"/>
    </source>
</evidence>
<sequence length="123" mass="13470">MSSGGDASRFLSKFLLTLVTCKISKIGHVRFFGTRASTGGLPVRLRRRRLEVPRTRPGSEFTSRTSGIARRLHYALIFGHKRVLESLLRSGADPDLTYRYGPSLLHAIDPAASRPTTGGGAIF</sequence>
<dbReference type="Gene3D" id="1.25.40.20">
    <property type="entry name" value="Ankyrin repeat-containing domain"/>
    <property type="match status" value="1"/>
</dbReference>
<dbReference type="PROSITE" id="PS50088">
    <property type="entry name" value="ANK_REPEAT"/>
    <property type="match status" value="1"/>
</dbReference>
<proteinExistence type="predicted"/>
<protein>
    <submittedName>
        <fullName evidence="2">Uncharacterized protein</fullName>
    </submittedName>
</protein>
<keyword evidence="3" id="KW-1185">Reference proteome</keyword>
<dbReference type="Proteomes" id="UP000479190">
    <property type="component" value="Unassembled WGS sequence"/>
</dbReference>
<dbReference type="OrthoDB" id="5406014at2759"/>
<evidence type="ECO:0000313" key="2">
    <source>
        <dbReference type="EMBL" id="CAB0029801.1"/>
    </source>
</evidence>
<dbReference type="SUPFAM" id="SSF48403">
    <property type="entry name" value="Ankyrin repeat"/>
    <property type="match status" value="1"/>
</dbReference>
<dbReference type="InterPro" id="IPR002110">
    <property type="entry name" value="Ankyrin_rpt"/>
</dbReference>
<gene>
    <name evidence="2" type="ORF">TBRA_LOCUS1825</name>
</gene>
<reference evidence="2 3" key="1">
    <citation type="submission" date="2020-02" db="EMBL/GenBank/DDBJ databases">
        <authorList>
            <person name="Ferguson B K."/>
        </authorList>
    </citation>
    <scope>NUCLEOTIDE SEQUENCE [LARGE SCALE GENOMIC DNA]</scope>
</reference>
<dbReference type="InterPro" id="IPR036770">
    <property type="entry name" value="Ankyrin_rpt-contain_sf"/>
</dbReference>
<accession>A0A6H5HVZ6</accession>
<dbReference type="AlphaFoldDB" id="A0A6H5HVZ6"/>
<keyword evidence="1" id="KW-0040">ANK repeat</keyword>
<organism evidence="2 3">
    <name type="scientific">Trichogramma brassicae</name>
    <dbReference type="NCBI Taxonomy" id="86971"/>
    <lineage>
        <taxon>Eukaryota</taxon>
        <taxon>Metazoa</taxon>
        <taxon>Ecdysozoa</taxon>
        <taxon>Arthropoda</taxon>
        <taxon>Hexapoda</taxon>
        <taxon>Insecta</taxon>
        <taxon>Pterygota</taxon>
        <taxon>Neoptera</taxon>
        <taxon>Endopterygota</taxon>
        <taxon>Hymenoptera</taxon>
        <taxon>Apocrita</taxon>
        <taxon>Proctotrupomorpha</taxon>
        <taxon>Chalcidoidea</taxon>
        <taxon>Trichogrammatidae</taxon>
        <taxon>Trichogramma</taxon>
    </lineage>
</organism>